<name>A0A0V8JF62_9BACL</name>
<dbReference type="Proteomes" id="UP000054099">
    <property type="component" value="Unassembled WGS sequence"/>
</dbReference>
<evidence type="ECO:0000313" key="1">
    <source>
        <dbReference type="EMBL" id="KSU85668.1"/>
    </source>
</evidence>
<accession>A0A0V8JF62</accession>
<comment type="caution">
    <text evidence="1">The sequence shown here is derived from an EMBL/GenBank/DDBJ whole genome shotgun (WGS) entry which is preliminary data.</text>
</comment>
<dbReference type="RefSeq" id="WP_061970858.1">
    <property type="nucleotide sequence ID" value="NZ_FMAV01000001.1"/>
</dbReference>
<gene>
    <name evidence="1" type="ORF">AS030_09275</name>
</gene>
<proteinExistence type="predicted"/>
<evidence type="ECO:0008006" key="3">
    <source>
        <dbReference type="Google" id="ProtNLM"/>
    </source>
</evidence>
<dbReference type="EMBL" id="LNQN01000001">
    <property type="protein sequence ID" value="KSU85668.1"/>
    <property type="molecule type" value="Genomic_DNA"/>
</dbReference>
<dbReference type="Pfam" id="PF08863">
    <property type="entry name" value="YolD"/>
    <property type="match status" value="1"/>
</dbReference>
<protein>
    <recommendedName>
        <fullName evidence="3">YolD-like family protein</fullName>
    </recommendedName>
</protein>
<sequence length="111" mass="13204">MIKDRGSLKWTSMMLPEHVKHLREWEQEDRDAAEDHEWDEQLLEEMNQQILLAMEEASQVEIMCRAGALTSKRVRGRIHYYDPCRRMLRMVHEAGGRQDVYLQTILAITHL</sequence>
<organism evidence="1 2">
    <name type="scientific">Fictibacillus enclensis</name>
    <dbReference type="NCBI Taxonomy" id="1017270"/>
    <lineage>
        <taxon>Bacteria</taxon>
        <taxon>Bacillati</taxon>
        <taxon>Bacillota</taxon>
        <taxon>Bacilli</taxon>
        <taxon>Bacillales</taxon>
        <taxon>Fictibacillaceae</taxon>
        <taxon>Fictibacillus</taxon>
    </lineage>
</organism>
<reference evidence="1 2" key="1">
    <citation type="journal article" date="2014" name="Antonie Van Leeuwenhoek">
        <title>Fictibacillus enclensis sp. nov., isolated from marine sediment.</title>
        <authorList>
            <person name="Dastager S.G."/>
            <person name="Mawlankar R."/>
            <person name="Srinivasan K."/>
            <person name="Tang S.K."/>
            <person name="Lee J.C."/>
            <person name="Ramana V.V."/>
            <person name="Shouche Y.S."/>
        </authorList>
    </citation>
    <scope>NUCLEOTIDE SEQUENCE [LARGE SCALE GENOMIC DNA]</scope>
    <source>
        <strain evidence="1 2">NIO-1003</strain>
    </source>
</reference>
<evidence type="ECO:0000313" key="2">
    <source>
        <dbReference type="Proteomes" id="UP000054099"/>
    </source>
</evidence>
<dbReference type="InterPro" id="IPR014962">
    <property type="entry name" value="YolD"/>
</dbReference>
<keyword evidence="2" id="KW-1185">Reference proteome</keyword>
<dbReference type="OrthoDB" id="1644322at2"/>
<dbReference type="AlphaFoldDB" id="A0A0V8JF62"/>